<feature type="compositionally biased region" description="Polar residues" evidence="1">
    <location>
        <begin position="130"/>
        <end position="140"/>
    </location>
</feature>
<dbReference type="EMBL" id="CP042435">
    <property type="protein sequence ID" value="QEC70033.1"/>
    <property type="molecule type" value="Genomic_DNA"/>
</dbReference>
<feature type="compositionally biased region" description="Low complexity" evidence="1">
    <location>
        <begin position="108"/>
        <end position="118"/>
    </location>
</feature>
<accession>A0A5B8VFW7</accession>
<name>A0A5B8VFW7_9BACT</name>
<feature type="region of interest" description="Disordered" evidence="1">
    <location>
        <begin position="123"/>
        <end position="142"/>
    </location>
</feature>
<proteinExistence type="predicted"/>
<feature type="region of interest" description="Disordered" evidence="1">
    <location>
        <begin position="97"/>
        <end position="118"/>
    </location>
</feature>
<dbReference type="AlphaFoldDB" id="A0A5B8VFW7"/>
<dbReference type="RefSeq" id="WP_147192909.1">
    <property type="nucleotide sequence ID" value="NZ_CP042435.1"/>
</dbReference>
<feature type="compositionally biased region" description="Basic and acidic residues" evidence="1">
    <location>
        <begin position="177"/>
        <end position="187"/>
    </location>
</feature>
<feature type="region of interest" description="Disordered" evidence="1">
    <location>
        <begin position="177"/>
        <end position="224"/>
    </location>
</feature>
<keyword evidence="3" id="KW-1185">Reference proteome</keyword>
<dbReference type="Proteomes" id="UP000321533">
    <property type="component" value="Chromosome"/>
</dbReference>
<reference evidence="2 3" key="1">
    <citation type="journal article" date="2016" name="Int. J. Syst. Evol. Microbiol.">
        <title>Panacibacter ginsenosidivorans gen. nov., sp. nov., with ginsenoside converting activity isolated from soil of a ginseng field.</title>
        <authorList>
            <person name="Siddiqi M.Z."/>
            <person name="Muhammad Shafi S."/>
            <person name="Choi K.D."/>
            <person name="Im W.T."/>
        </authorList>
    </citation>
    <scope>NUCLEOTIDE SEQUENCE [LARGE SCALE GENOMIC DNA]</scope>
    <source>
        <strain evidence="2 3">Gsoil1550</strain>
    </source>
</reference>
<evidence type="ECO:0000313" key="2">
    <source>
        <dbReference type="EMBL" id="QEC70033.1"/>
    </source>
</evidence>
<feature type="compositionally biased region" description="Polar residues" evidence="1">
    <location>
        <begin position="97"/>
        <end position="107"/>
    </location>
</feature>
<gene>
    <name evidence="2" type="ORF">FRZ67_23025</name>
</gene>
<dbReference type="OrthoDB" id="33953at2"/>
<protein>
    <submittedName>
        <fullName evidence="2">Uncharacterized protein</fullName>
    </submittedName>
</protein>
<dbReference type="KEGG" id="pgin:FRZ67_23025"/>
<evidence type="ECO:0000313" key="3">
    <source>
        <dbReference type="Proteomes" id="UP000321533"/>
    </source>
</evidence>
<evidence type="ECO:0000256" key="1">
    <source>
        <dbReference type="SAM" id="MobiDB-lite"/>
    </source>
</evidence>
<organism evidence="2 3">
    <name type="scientific">Panacibacter ginsenosidivorans</name>
    <dbReference type="NCBI Taxonomy" id="1813871"/>
    <lineage>
        <taxon>Bacteria</taxon>
        <taxon>Pseudomonadati</taxon>
        <taxon>Bacteroidota</taxon>
        <taxon>Chitinophagia</taxon>
        <taxon>Chitinophagales</taxon>
        <taxon>Chitinophagaceae</taxon>
        <taxon>Panacibacter</taxon>
    </lineage>
</organism>
<feature type="compositionally biased region" description="Polar residues" evidence="1">
    <location>
        <begin position="188"/>
        <end position="204"/>
    </location>
</feature>
<sequence length="428" mass="47470">MADQMETQTNDCCPSLDKKQLCEIMHFNYRLNYRPESVDFLERFANFPVGIELKFSFTYKRCPGDLVQGDLVYTNTLLPGESVKLFTSDRRSKFTYDSSSASANRNVQSSEESMQAQQMSDTMFDFGSKDSGNSSYQNSAHVDGHGDAGVDILGFGGEANMSGNFNSSGSSQFARELTQHAESKHNESAMSTRKANSISIGESISRSHAEGSSEDQYESSSREFKNPNQCHALTFLFYQIDKTYNIDFELDSISIRVYNRQSDNTRISANPYTRSNGVGVLSTQVLATKTDAAVANSNISTGLFTNRLGFNPSFTSAETTLPKSVITAITDLVQKELAEEGLLNPDGTVSDTAKKEYGFHTHMALPTPGVMVKGCMDDCDICEPEVRKARELDLQYKHLQNELLKKQIALLEKSQEYRCCPAASVDEN</sequence>